<keyword evidence="3" id="KW-1185">Reference proteome</keyword>
<evidence type="ECO:0008006" key="4">
    <source>
        <dbReference type="Google" id="ProtNLM"/>
    </source>
</evidence>
<feature type="transmembrane region" description="Helical" evidence="1">
    <location>
        <begin position="88"/>
        <end position="106"/>
    </location>
</feature>
<evidence type="ECO:0000313" key="3">
    <source>
        <dbReference type="Proteomes" id="UP001589608"/>
    </source>
</evidence>
<name>A0ABV5M2M4_9ACTN</name>
<dbReference type="RefSeq" id="WP_223099454.1">
    <property type="nucleotide sequence ID" value="NZ_CP061913.1"/>
</dbReference>
<feature type="transmembrane region" description="Helical" evidence="1">
    <location>
        <begin position="63"/>
        <end position="82"/>
    </location>
</feature>
<proteinExistence type="predicted"/>
<dbReference type="Proteomes" id="UP001589608">
    <property type="component" value="Unassembled WGS sequence"/>
</dbReference>
<protein>
    <recommendedName>
        <fullName evidence="4">Integral membrane protein</fullName>
    </recommendedName>
</protein>
<organism evidence="2 3">
    <name type="scientific">Dactylosporangium vinaceum</name>
    <dbReference type="NCBI Taxonomy" id="53362"/>
    <lineage>
        <taxon>Bacteria</taxon>
        <taxon>Bacillati</taxon>
        <taxon>Actinomycetota</taxon>
        <taxon>Actinomycetes</taxon>
        <taxon>Micromonosporales</taxon>
        <taxon>Micromonosporaceae</taxon>
        <taxon>Dactylosporangium</taxon>
    </lineage>
</organism>
<feature type="transmembrane region" description="Helical" evidence="1">
    <location>
        <begin position="159"/>
        <end position="181"/>
    </location>
</feature>
<accession>A0ABV5M2M4</accession>
<feature type="transmembrane region" description="Helical" evidence="1">
    <location>
        <begin position="118"/>
        <end position="139"/>
    </location>
</feature>
<keyword evidence="1" id="KW-0472">Membrane</keyword>
<keyword evidence="1" id="KW-0812">Transmembrane</keyword>
<reference evidence="2 3" key="1">
    <citation type="submission" date="2024-09" db="EMBL/GenBank/DDBJ databases">
        <authorList>
            <person name="Sun Q."/>
            <person name="Mori K."/>
        </authorList>
    </citation>
    <scope>NUCLEOTIDE SEQUENCE [LARGE SCALE GENOMIC DNA]</scope>
    <source>
        <strain evidence="2 3">JCM 3307</strain>
    </source>
</reference>
<feature type="transmembrane region" description="Helical" evidence="1">
    <location>
        <begin position="193"/>
        <end position="214"/>
    </location>
</feature>
<evidence type="ECO:0000256" key="1">
    <source>
        <dbReference type="SAM" id="Phobius"/>
    </source>
</evidence>
<dbReference type="EMBL" id="JBHMCA010000019">
    <property type="protein sequence ID" value="MFB9442998.1"/>
    <property type="molecule type" value="Genomic_DNA"/>
</dbReference>
<sequence length="248" mass="25654">MSASRIIVALYPPAVRERWGAEIGREVAERGARTWPDAVVGAVRLWLHPGDWPETAAGQTRRVLAVAVFAVTAAATLLLRAAEPAPPPQLTLLCLATLTAGALIAAPLPPLTWHTARVLAALTARTMALPVVLMLGMVMLANSGAVEHPGRVGDVALVAYYWCALAYVALRTCTLVARVLPSCVVPTKRRLRSALLLAGAGAALAAAQGALVAVHTAVTGGVWVSAALALLAAATLQAGRNLDRPAVT</sequence>
<comment type="caution">
    <text evidence="2">The sequence shown here is derived from an EMBL/GenBank/DDBJ whole genome shotgun (WGS) entry which is preliminary data.</text>
</comment>
<evidence type="ECO:0000313" key="2">
    <source>
        <dbReference type="EMBL" id="MFB9442998.1"/>
    </source>
</evidence>
<gene>
    <name evidence="2" type="ORF">ACFFTR_07880</name>
</gene>
<feature type="transmembrane region" description="Helical" evidence="1">
    <location>
        <begin position="220"/>
        <end position="239"/>
    </location>
</feature>
<keyword evidence="1" id="KW-1133">Transmembrane helix</keyword>